<dbReference type="GO" id="GO:0006355">
    <property type="term" value="P:regulation of DNA-templated transcription"/>
    <property type="evidence" value="ECO:0007669"/>
    <property type="project" value="InterPro"/>
</dbReference>
<evidence type="ECO:0000313" key="6">
    <source>
        <dbReference type="Proteomes" id="UP000624159"/>
    </source>
</evidence>
<dbReference type="EMBL" id="JADULK010000005">
    <property type="protein sequence ID" value="MBH1930451.1"/>
    <property type="molecule type" value="Genomic_DNA"/>
</dbReference>
<keyword evidence="1" id="KW-0805">Transcription regulation</keyword>
<dbReference type="RefSeq" id="WP_126531449.1">
    <property type="nucleotide sequence ID" value="NZ_CP014474.1"/>
</dbReference>
<dbReference type="Pfam" id="PF04703">
    <property type="entry name" value="FaeA"/>
    <property type="match status" value="1"/>
</dbReference>
<reference evidence="4 5" key="1">
    <citation type="submission" date="2018-12" db="EMBL/GenBank/DDBJ databases">
        <authorList>
            <consortium name="Pathogen Informatics"/>
        </authorList>
    </citation>
    <scope>NUCLEOTIDE SEQUENCE [LARGE SCALE GENOMIC DNA]</scope>
    <source>
        <strain evidence="4 5">NCTC10036</strain>
    </source>
</reference>
<keyword evidence="6" id="KW-1185">Reference proteome</keyword>
<reference evidence="3 6" key="2">
    <citation type="submission" date="2020-11" db="EMBL/GenBank/DDBJ databases">
        <title>Enhanced detection system for hospital associated transmission using whole genome sequencing surveillance.</title>
        <authorList>
            <person name="Harrison L.H."/>
            <person name="Van Tyne D."/>
            <person name="Marsh J.W."/>
            <person name="Griffith M.P."/>
            <person name="Snyder D.J."/>
            <person name="Cooper V.S."/>
            <person name="Mustapha M."/>
        </authorList>
    </citation>
    <scope>NUCLEOTIDE SEQUENCE [LARGE SCALE GENOMIC DNA]</scope>
    <source>
        <strain evidence="3 6">SER00230</strain>
    </source>
</reference>
<dbReference type="InterPro" id="IPR006793">
    <property type="entry name" value="FaeA"/>
</dbReference>
<gene>
    <name evidence="3" type="ORF">I5U13_12390</name>
    <name evidence="4" type="ORF">NCTC10036_02366</name>
</gene>
<evidence type="ECO:0000313" key="5">
    <source>
        <dbReference type="Proteomes" id="UP000281904"/>
    </source>
</evidence>
<sequence>MNMPIQGKKLEQRRLQQKLLHVLRQCSLHSSAQSPEHADWPSTRQLADALGISIYKARHMLLEMANHNLVLVARQGKHHALHWYPVTPNPGSVLGYHFNRTP</sequence>
<evidence type="ECO:0000256" key="2">
    <source>
        <dbReference type="ARBA" id="ARBA00023163"/>
    </source>
</evidence>
<dbReference type="EMBL" id="LR134493">
    <property type="protein sequence ID" value="VEI65625.1"/>
    <property type="molecule type" value="Genomic_DNA"/>
</dbReference>
<dbReference type="Proteomes" id="UP000624159">
    <property type="component" value="Unassembled WGS sequence"/>
</dbReference>
<organism evidence="4 5">
    <name type="scientific">Serratia rubidaea</name>
    <name type="common">Serratia marinorubra</name>
    <dbReference type="NCBI Taxonomy" id="61652"/>
    <lineage>
        <taxon>Bacteria</taxon>
        <taxon>Pseudomonadati</taxon>
        <taxon>Pseudomonadota</taxon>
        <taxon>Gammaproteobacteria</taxon>
        <taxon>Enterobacterales</taxon>
        <taxon>Yersiniaceae</taxon>
        <taxon>Serratia</taxon>
    </lineage>
</organism>
<accession>A0A3S4WH43</accession>
<protein>
    <recommendedName>
        <fullName evidence="7">FaeA-like protein</fullName>
    </recommendedName>
</protein>
<dbReference type="InterPro" id="IPR036388">
    <property type="entry name" value="WH-like_DNA-bd_sf"/>
</dbReference>
<dbReference type="AlphaFoldDB" id="A0A3S4WH43"/>
<proteinExistence type="predicted"/>
<keyword evidence="2" id="KW-0804">Transcription</keyword>
<evidence type="ECO:0000313" key="4">
    <source>
        <dbReference type="EMBL" id="VEI65625.1"/>
    </source>
</evidence>
<evidence type="ECO:0000313" key="3">
    <source>
        <dbReference type="EMBL" id="MBH1930451.1"/>
    </source>
</evidence>
<name>A0A3S4WH43_SERRU</name>
<dbReference type="Proteomes" id="UP000281904">
    <property type="component" value="Chromosome"/>
</dbReference>
<dbReference type="InterPro" id="IPR036390">
    <property type="entry name" value="WH_DNA-bd_sf"/>
</dbReference>
<evidence type="ECO:0008006" key="7">
    <source>
        <dbReference type="Google" id="ProtNLM"/>
    </source>
</evidence>
<dbReference type="Gene3D" id="1.10.10.10">
    <property type="entry name" value="Winged helix-like DNA-binding domain superfamily/Winged helix DNA-binding domain"/>
    <property type="match status" value="1"/>
</dbReference>
<evidence type="ECO:0000256" key="1">
    <source>
        <dbReference type="ARBA" id="ARBA00023015"/>
    </source>
</evidence>
<dbReference type="SUPFAM" id="SSF46785">
    <property type="entry name" value="Winged helix' DNA-binding domain"/>
    <property type="match status" value="1"/>
</dbReference>